<name>A0A1H3I735_9FIRM</name>
<keyword evidence="3" id="KW-1185">Reference proteome</keyword>
<feature type="transmembrane region" description="Helical" evidence="1">
    <location>
        <begin position="47"/>
        <end position="70"/>
    </location>
</feature>
<evidence type="ECO:0000256" key="1">
    <source>
        <dbReference type="SAM" id="Phobius"/>
    </source>
</evidence>
<evidence type="ECO:0000313" key="3">
    <source>
        <dbReference type="Proteomes" id="UP000183918"/>
    </source>
</evidence>
<sequence>MATKRKKFKITIKKQSKLAMLALGLAIFLLGLFFAFIYVAFKAKGQLSAYFGSVGVLALIGTFFSIYLSIKSFFEDDVIKILPRISLAISILALLCWGGTYGLGFFL</sequence>
<reference evidence="2 3" key="1">
    <citation type="submission" date="2016-10" db="EMBL/GenBank/DDBJ databases">
        <authorList>
            <person name="de Groot N.N."/>
        </authorList>
    </citation>
    <scope>NUCLEOTIDE SEQUENCE [LARGE SCALE GENOMIC DNA]</scope>
    <source>
        <strain evidence="2 3">DSM 14045</strain>
    </source>
</reference>
<protein>
    <submittedName>
        <fullName evidence="2">Uncharacterized protein</fullName>
    </submittedName>
</protein>
<feature type="transmembrane region" description="Helical" evidence="1">
    <location>
        <begin position="82"/>
        <end position="106"/>
    </location>
</feature>
<dbReference type="STRING" id="1122142.SAMN02910414_01073"/>
<dbReference type="EMBL" id="FNPG01000011">
    <property type="protein sequence ID" value="SDY23452.1"/>
    <property type="molecule type" value="Genomic_DNA"/>
</dbReference>
<dbReference type="AlphaFoldDB" id="A0A1H3I735"/>
<keyword evidence="1" id="KW-1133">Transmembrane helix</keyword>
<keyword evidence="1" id="KW-0472">Membrane</keyword>
<keyword evidence="1" id="KW-0812">Transmembrane</keyword>
<feature type="transmembrane region" description="Helical" evidence="1">
    <location>
        <begin position="21"/>
        <end position="41"/>
    </location>
</feature>
<evidence type="ECO:0000313" key="2">
    <source>
        <dbReference type="EMBL" id="SDY23452.1"/>
    </source>
</evidence>
<organism evidence="2 3">
    <name type="scientific">Lachnobacterium bovis DSM 14045</name>
    <dbReference type="NCBI Taxonomy" id="1122142"/>
    <lineage>
        <taxon>Bacteria</taxon>
        <taxon>Bacillati</taxon>
        <taxon>Bacillota</taxon>
        <taxon>Clostridia</taxon>
        <taxon>Lachnospirales</taxon>
        <taxon>Lachnospiraceae</taxon>
        <taxon>Lachnobacterium</taxon>
    </lineage>
</organism>
<dbReference type="Proteomes" id="UP000183918">
    <property type="component" value="Unassembled WGS sequence"/>
</dbReference>
<gene>
    <name evidence="2" type="ORF">SAMN02910414_01073</name>
</gene>
<accession>A0A1H3I735</accession>
<proteinExistence type="predicted"/>
<dbReference type="OrthoDB" id="2055992at2"/>
<dbReference type="RefSeq" id="WP_074716839.1">
    <property type="nucleotide sequence ID" value="NZ_FNPG01000011.1"/>
</dbReference>